<name>A0AAN4VZB6_9BACT</name>
<dbReference type="Proteomes" id="UP001310022">
    <property type="component" value="Unassembled WGS sequence"/>
</dbReference>
<comment type="caution">
    <text evidence="1">The sequence shown here is derived from an EMBL/GenBank/DDBJ whole genome shotgun (WGS) entry which is preliminary data.</text>
</comment>
<evidence type="ECO:0000313" key="1">
    <source>
        <dbReference type="EMBL" id="GJM62849.1"/>
    </source>
</evidence>
<reference evidence="1 2" key="1">
    <citation type="submission" date="2021-12" db="EMBL/GenBank/DDBJ databases">
        <title>Genome sequencing of bacteria with rrn-lacking chromosome and rrn-plasmid.</title>
        <authorList>
            <person name="Anda M."/>
            <person name="Iwasaki W."/>
        </authorList>
    </citation>
    <scope>NUCLEOTIDE SEQUENCE [LARGE SCALE GENOMIC DNA]</scope>
    <source>
        <strain evidence="1 2">NBRC 15940</strain>
    </source>
</reference>
<protein>
    <submittedName>
        <fullName evidence="1">Uncharacterized protein</fullName>
    </submittedName>
</protein>
<gene>
    <name evidence="1" type="ORF">PEDI_34010</name>
</gene>
<sequence length="79" mass="9240">MGINNPLNYSFLVRSLKKPQRIKTNRKAALPHYHIYTAGYFPHAMLLQVPEENTMENLKLEDLLPIEKIILYPATKEFI</sequence>
<dbReference type="EMBL" id="BQKE01000002">
    <property type="protein sequence ID" value="GJM62849.1"/>
    <property type="molecule type" value="Genomic_DNA"/>
</dbReference>
<organism evidence="1 2">
    <name type="scientific">Persicobacter diffluens</name>
    <dbReference type="NCBI Taxonomy" id="981"/>
    <lineage>
        <taxon>Bacteria</taxon>
        <taxon>Pseudomonadati</taxon>
        <taxon>Bacteroidota</taxon>
        <taxon>Cytophagia</taxon>
        <taxon>Cytophagales</taxon>
        <taxon>Persicobacteraceae</taxon>
        <taxon>Persicobacter</taxon>
    </lineage>
</organism>
<evidence type="ECO:0000313" key="2">
    <source>
        <dbReference type="Proteomes" id="UP001310022"/>
    </source>
</evidence>
<dbReference type="AlphaFoldDB" id="A0AAN4VZB6"/>
<keyword evidence="2" id="KW-1185">Reference proteome</keyword>
<accession>A0AAN4VZB6</accession>
<proteinExistence type="predicted"/>